<dbReference type="EMBL" id="CATQJA010002645">
    <property type="protein sequence ID" value="CAJ0576701.1"/>
    <property type="molecule type" value="Genomic_DNA"/>
</dbReference>
<sequence>MIQLGLSLNRLAALAFEGRFSDLMAKSKLHQLLAVWTVPVSAVYWLTLDGHLYFESHSYALVSNEPDASKMRDAMFKLRMVANGLTLGVLLSDIITFFLIRRHLKRNRDISGMNQSQSRADQKLAKQMIVNHTYSLAVTAVNFYVAFLFQNMPPATTDVFAPDPPVRVHDWLLCCR</sequence>
<proteinExistence type="predicted"/>
<keyword evidence="1" id="KW-0812">Transmembrane</keyword>
<name>A0AA36CWN3_9BILA</name>
<keyword evidence="1" id="KW-0472">Membrane</keyword>
<evidence type="ECO:0000313" key="4">
    <source>
        <dbReference type="Proteomes" id="UP001177023"/>
    </source>
</evidence>
<dbReference type="Proteomes" id="UP001177023">
    <property type="component" value="Unassembled WGS sequence"/>
</dbReference>
<evidence type="ECO:0000256" key="1">
    <source>
        <dbReference type="SAM" id="Phobius"/>
    </source>
</evidence>
<keyword evidence="1" id="KW-1133">Transmembrane helix</keyword>
<feature type="domain" description="7TM GPCR serpentine receptor class x (Srx)" evidence="2">
    <location>
        <begin position="1"/>
        <end position="151"/>
    </location>
</feature>
<evidence type="ECO:0000259" key="2">
    <source>
        <dbReference type="Pfam" id="PF10328"/>
    </source>
</evidence>
<accession>A0AA36CWN3</accession>
<gene>
    <name evidence="3" type="ORF">MSPICULIGERA_LOCUS14988</name>
</gene>
<reference evidence="3" key="1">
    <citation type="submission" date="2023-06" db="EMBL/GenBank/DDBJ databases">
        <authorList>
            <person name="Delattre M."/>
        </authorList>
    </citation>
    <scope>NUCLEOTIDE SEQUENCE</scope>
    <source>
        <strain evidence="3">AF72</strain>
    </source>
</reference>
<dbReference type="AlphaFoldDB" id="A0AA36CWN3"/>
<feature type="transmembrane region" description="Helical" evidence="1">
    <location>
        <begin position="80"/>
        <end position="100"/>
    </location>
</feature>
<protein>
    <recommendedName>
        <fullName evidence="2">7TM GPCR serpentine receptor class x (Srx) domain-containing protein</fullName>
    </recommendedName>
</protein>
<dbReference type="Pfam" id="PF10328">
    <property type="entry name" value="7TM_GPCR_Srx"/>
    <property type="match status" value="1"/>
</dbReference>
<feature type="transmembrane region" description="Helical" evidence="1">
    <location>
        <begin position="29"/>
        <end position="47"/>
    </location>
</feature>
<feature type="non-terminal residue" evidence="3">
    <location>
        <position position="176"/>
    </location>
</feature>
<dbReference type="InterPro" id="IPR019430">
    <property type="entry name" value="7TM_GPCR_serpentine_rcpt_Srx"/>
</dbReference>
<comment type="caution">
    <text evidence="3">The sequence shown here is derived from an EMBL/GenBank/DDBJ whole genome shotgun (WGS) entry which is preliminary data.</text>
</comment>
<feature type="transmembrane region" description="Helical" evidence="1">
    <location>
        <begin position="129"/>
        <end position="149"/>
    </location>
</feature>
<organism evidence="3 4">
    <name type="scientific">Mesorhabditis spiculigera</name>
    <dbReference type="NCBI Taxonomy" id="96644"/>
    <lineage>
        <taxon>Eukaryota</taxon>
        <taxon>Metazoa</taxon>
        <taxon>Ecdysozoa</taxon>
        <taxon>Nematoda</taxon>
        <taxon>Chromadorea</taxon>
        <taxon>Rhabditida</taxon>
        <taxon>Rhabditina</taxon>
        <taxon>Rhabditomorpha</taxon>
        <taxon>Rhabditoidea</taxon>
        <taxon>Rhabditidae</taxon>
        <taxon>Mesorhabditinae</taxon>
        <taxon>Mesorhabditis</taxon>
    </lineage>
</organism>
<evidence type="ECO:0000313" key="3">
    <source>
        <dbReference type="EMBL" id="CAJ0576701.1"/>
    </source>
</evidence>
<keyword evidence="4" id="KW-1185">Reference proteome</keyword>